<dbReference type="SUPFAM" id="SSF48008">
    <property type="entry name" value="GntR ligand-binding domain-like"/>
    <property type="match status" value="1"/>
</dbReference>
<protein>
    <recommendedName>
        <fullName evidence="4">HTH gntR-type domain-containing protein</fullName>
    </recommendedName>
</protein>
<evidence type="ECO:0000259" key="4">
    <source>
        <dbReference type="PROSITE" id="PS50949"/>
    </source>
</evidence>
<dbReference type="SUPFAM" id="SSF46785">
    <property type="entry name" value="Winged helix' DNA-binding domain"/>
    <property type="match status" value="1"/>
</dbReference>
<dbReference type="Pfam" id="PF00392">
    <property type="entry name" value="GntR"/>
    <property type="match status" value="1"/>
</dbReference>
<sequence length="242" mass="27568">MEHEPQIQPNFVADTHVPLELYERQDLLVGQIAAEVARDITEGRLLPGADLNSVELASRFNTSRTPIREALMLLEKEGLVEILPRRRPRVAHISLAEIAELYDIRAVLNGFMIRKFIENASGEDLDEMDAILAKLRTEAARRDVPSFLATRTALHNFWVDRCGNSSLQRLLRSWKMRMSVTRLGGDVSREFDRILLDNERLAIACREHDSALGVALITSMTHFGEHMIRQQQTARRETGMMP</sequence>
<proteinExistence type="predicted"/>
<dbReference type="OrthoDB" id="9789310at2"/>
<dbReference type="InterPro" id="IPR036390">
    <property type="entry name" value="WH_DNA-bd_sf"/>
</dbReference>
<keyword evidence="1" id="KW-0805">Transcription regulation</keyword>
<accession>T0HMQ9</accession>
<gene>
    <name evidence="5" type="ORF">L284_12900</name>
</gene>
<dbReference type="GO" id="GO:0003677">
    <property type="term" value="F:DNA binding"/>
    <property type="evidence" value="ECO:0007669"/>
    <property type="project" value="UniProtKB-KW"/>
</dbReference>
<dbReference type="CDD" id="cd07377">
    <property type="entry name" value="WHTH_GntR"/>
    <property type="match status" value="1"/>
</dbReference>
<organism evidence="5 6">
    <name type="scientific">Novosphingobium lindaniclasticum LE124</name>
    <dbReference type="NCBI Taxonomy" id="1096930"/>
    <lineage>
        <taxon>Bacteria</taxon>
        <taxon>Pseudomonadati</taxon>
        <taxon>Pseudomonadota</taxon>
        <taxon>Alphaproteobacteria</taxon>
        <taxon>Sphingomonadales</taxon>
        <taxon>Sphingomonadaceae</taxon>
        <taxon>Novosphingobium</taxon>
    </lineage>
</organism>
<name>T0HMQ9_9SPHN</name>
<dbReference type="Gene3D" id="1.10.10.10">
    <property type="entry name" value="Winged helix-like DNA-binding domain superfamily/Winged helix DNA-binding domain"/>
    <property type="match status" value="1"/>
</dbReference>
<evidence type="ECO:0000256" key="1">
    <source>
        <dbReference type="ARBA" id="ARBA00023015"/>
    </source>
</evidence>
<feature type="domain" description="HTH gntR-type" evidence="4">
    <location>
        <begin position="26"/>
        <end position="93"/>
    </location>
</feature>
<dbReference type="SMART" id="SM00345">
    <property type="entry name" value="HTH_GNTR"/>
    <property type="match status" value="1"/>
</dbReference>
<keyword evidence="6" id="KW-1185">Reference proteome</keyword>
<dbReference type="Pfam" id="PF07729">
    <property type="entry name" value="FCD"/>
    <property type="match status" value="1"/>
</dbReference>
<dbReference type="InterPro" id="IPR000524">
    <property type="entry name" value="Tscrpt_reg_HTH_GntR"/>
</dbReference>
<reference evidence="5 6" key="1">
    <citation type="journal article" date="2013" name="Genome Announc.">
        <title>Genome Sequence of Novosphingobium lindaniclasticum LE124T, Isolated from a Hexachlorocyclohexane Dumpsite.</title>
        <authorList>
            <person name="Saxena A."/>
            <person name="Nayyar N."/>
            <person name="Sangwan N."/>
            <person name="Kumari R."/>
            <person name="Khurana J.P."/>
            <person name="Lal R."/>
        </authorList>
    </citation>
    <scope>NUCLEOTIDE SEQUENCE [LARGE SCALE GENOMIC DNA]</scope>
    <source>
        <strain evidence="5 6">LE124</strain>
    </source>
</reference>
<dbReference type="SMART" id="SM00895">
    <property type="entry name" value="FCD"/>
    <property type="match status" value="1"/>
</dbReference>
<keyword evidence="3" id="KW-0804">Transcription</keyword>
<dbReference type="InterPro" id="IPR036388">
    <property type="entry name" value="WH-like_DNA-bd_sf"/>
</dbReference>
<dbReference type="PATRIC" id="fig|1096930.3.peg.2572"/>
<evidence type="ECO:0000256" key="3">
    <source>
        <dbReference type="ARBA" id="ARBA00023163"/>
    </source>
</evidence>
<dbReference type="Gene3D" id="1.20.120.530">
    <property type="entry name" value="GntR ligand-binding domain-like"/>
    <property type="match status" value="1"/>
</dbReference>
<dbReference type="Proteomes" id="UP000015527">
    <property type="component" value="Unassembled WGS sequence"/>
</dbReference>
<dbReference type="InterPro" id="IPR011711">
    <property type="entry name" value="GntR_C"/>
</dbReference>
<dbReference type="EMBL" id="ATHL01000082">
    <property type="protein sequence ID" value="EQB14287.1"/>
    <property type="molecule type" value="Genomic_DNA"/>
</dbReference>
<dbReference type="AlphaFoldDB" id="T0HMQ9"/>
<dbReference type="PANTHER" id="PTHR43537">
    <property type="entry name" value="TRANSCRIPTIONAL REGULATOR, GNTR FAMILY"/>
    <property type="match status" value="1"/>
</dbReference>
<dbReference type="InterPro" id="IPR008920">
    <property type="entry name" value="TF_FadR/GntR_C"/>
</dbReference>
<dbReference type="PROSITE" id="PS50949">
    <property type="entry name" value="HTH_GNTR"/>
    <property type="match status" value="1"/>
</dbReference>
<evidence type="ECO:0000313" key="6">
    <source>
        <dbReference type="Proteomes" id="UP000015527"/>
    </source>
</evidence>
<dbReference type="eggNOG" id="COG1802">
    <property type="taxonomic scope" value="Bacteria"/>
</dbReference>
<evidence type="ECO:0000313" key="5">
    <source>
        <dbReference type="EMBL" id="EQB14287.1"/>
    </source>
</evidence>
<evidence type="ECO:0000256" key="2">
    <source>
        <dbReference type="ARBA" id="ARBA00023125"/>
    </source>
</evidence>
<dbReference type="GO" id="GO:0003700">
    <property type="term" value="F:DNA-binding transcription factor activity"/>
    <property type="evidence" value="ECO:0007669"/>
    <property type="project" value="InterPro"/>
</dbReference>
<keyword evidence="2" id="KW-0238">DNA-binding</keyword>
<dbReference type="PANTHER" id="PTHR43537:SF24">
    <property type="entry name" value="GLUCONATE OPERON TRANSCRIPTIONAL REPRESSOR"/>
    <property type="match status" value="1"/>
</dbReference>
<comment type="caution">
    <text evidence="5">The sequence shown here is derived from an EMBL/GenBank/DDBJ whole genome shotgun (WGS) entry which is preliminary data.</text>
</comment>
<dbReference type="RefSeq" id="WP_021234412.1">
    <property type="nucleotide sequence ID" value="NZ_ATHL01000082.1"/>
</dbReference>